<proteinExistence type="predicted"/>
<organism evidence="13">
    <name type="scientific">Candidatus Methanofastidiosum methylothiophilum</name>
    <dbReference type="NCBI Taxonomy" id="1705564"/>
    <lineage>
        <taxon>Archaea</taxon>
        <taxon>Methanobacteriati</taxon>
        <taxon>Methanobacteriota</taxon>
        <taxon>Stenosarchaea group</taxon>
        <taxon>Candidatus Methanofastidiosia</taxon>
        <taxon>Candidatus Methanofastidiosales</taxon>
        <taxon>Candidatus Methanofastidiosaceae</taxon>
        <taxon>Candidatus Methanofastidiosum</taxon>
    </lineage>
</organism>
<keyword evidence="6" id="KW-0865">Zymogen</keyword>
<comment type="caution">
    <text evidence="13">The sequence shown here is derived from an EMBL/GenBank/DDBJ whole genome shotgun (WGS) entry which is preliminary data.</text>
</comment>
<accession>A0A150JLE5</accession>
<dbReference type="EMBL" id="LNJB01000004">
    <property type="protein sequence ID" value="KYC55030.1"/>
    <property type="molecule type" value="Genomic_DNA"/>
</dbReference>
<evidence type="ECO:0000256" key="3">
    <source>
        <dbReference type="ARBA" id="ARBA00022793"/>
    </source>
</evidence>
<evidence type="ECO:0000256" key="1">
    <source>
        <dbReference type="ARBA" id="ARBA00022475"/>
    </source>
</evidence>
<name>A0A150JLE5_9EURY</name>
<keyword evidence="1" id="KW-1003">Cell membrane</keyword>
<evidence type="ECO:0000256" key="2">
    <source>
        <dbReference type="ARBA" id="ARBA00022516"/>
    </source>
</evidence>
<evidence type="ECO:0000256" key="6">
    <source>
        <dbReference type="ARBA" id="ARBA00023145"/>
    </source>
</evidence>
<dbReference type="GO" id="GO:0004609">
    <property type="term" value="F:phosphatidylserine decarboxylase activity"/>
    <property type="evidence" value="ECO:0007669"/>
    <property type="project" value="InterPro"/>
</dbReference>
<keyword evidence="5 11" id="KW-0472">Membrane</keyword>
<gene>
    <name evidence="12" type="ORF">AN188_00465</name>
    <name evidence="13" type="ORF">APG09_00728</name>
</gene>
<evidence type="ECO:0000256" key="4">
    <source>
        <dbReference type="ARBA" id="ARBA00023098"/>
    </source>
</evidence>
<reference evidence="13 14" key="1">
    <citation type="journal article" date="2016" name="ISME J.">
        <title>Chasing the elusive Euryarchaeota class WSA2: genomes reveal a uniquely fastidious methyl-reducing methanogen.</title>
        <authorList>
            <person name="Nobu M.K."/>
            <person name="Narihiro T."/>
            <person name="Kuroda K."/>
            <person name="Mei R."/>
            <person name="Liu W.T."/>
        </authorList>
    </citation>
    <scope>NUCLEOTIDE SEQUENCE [LARGE SCALE GENOMIC DNA]</scope>
    <source>
        <strain evidence="12">ADurb1013_Bin02101</strain>
        <strain evidence="13">ADurb1213_Bin02801</strain>
    </source>
</reference>
<evidence type="ECO:0000256" key="8">
    <source>
        <dbReference type="ARBA" id="ARBA00023239"/>
    </source>
</evidence>
<evidence type="ECO:0000256" key="10">
    <source>
        <dbReference type="ARBA" id="ARBA00023317"/>
    </source>
</evidence>
<keyword evidence="7" id="KW-0594">Phospholipid biosynthesis</keyword>
<dbReference type="EMBL" id="LNJE01000006">
    <property type="protein sequence ID" value="KYC58017.1"/>
    <property type="molecule type" value="Genomic_DNA"/>
</dbReference>
<evidence type="ECO:0000313" key="12">
    <source>
        <dbReference type="EMBL" id="KYC55030.1"/>
    </source>
</evidence>
<dbReference type="PATRIC" id="fig|1706435.3.peg.721"/>
<dbReference type="Pfam" id="PF02666">
    <property type="entry name" value="PS_Dcarbxylase"/>
    <property type="match status" value="1"/>
</dbReference>
<keyword evidence="9" id="KW-1208">Phospholipid metabolism</keyword>
<dbReference type="GO" id="GO:0008654">
    <property type="term" value="P:phospholipid biosynthetic process"/>
    <property type="evidence" value="ECO:0007669"/>
    <property type="project" value="UniProtKB-KW"/>
</dbReference>
<feature type="transmembrane region" description="Helical" evidence="11">
    <location>
        <begin position="14"/>
        <end position="33"/>
    </location>
</feature>
<accession>A0A150JCU7</accession>
<dbReference type="InterPro" id="IPR033175">
    <property type="entry name" value="PSD-A"/>
</dbReference>
<keyword evidence="4" id="KW-0443">Lipid metabolism</keyword>
<dbReference type="PATRIC" id="fig|1706433.3.peg.468"/>
<evidence type="ECO:0000256" key="9">
    <source>
        <dbReference type="ARBA" id="ARBA00023264"/>
    </source>
</evidence>
<evidence type="ECO:0000256" key="5">
    <source>
        <dbReference type="ARBA" id="ARBA00023136"/>
    </source>
</evidence>
<evidence type="ECO:0000313" key="13">
    <source>
        <dbReference type="EMBL" id="KYC58017.1"/>
    </source>
</evidence>
<protein>
    <submittedName>
        <fullName evidence="13">Phosphatidylserine decarboxylase</fullName>
    </submittedName>
</protein>
<evidence type="ECO:0000256" key="11">
    <source>
        <dbReference type="SAM" id="Phobius"/>
    </source>
</evidence>
<keyword evidence="3" id="KW-0210">Decarboxylase</keyword>
<keyword evidence="10" id="KW-0670">Pyruvate</keyword>
<evidence type="ECO:0000256" key="7">
    <source>
        <dbReference type="ARBA" id="ARBA00023209"/>
    </source>
</evidence>
<dbReference type="NCBIfam" id="NF003685">
    <property type="entry name" value="PRK05305.2-5"/>
    <property type="match status" value="1"/>
</dbReference>
<dbReference type="Proteomes" id="UP000092420">
    <property type="component" value="Unassembled WGS sequence"/>
</dbReference>
<dbReference type="PANTHER" id="PTHR35809">
    <property type="entry name" value="ARCHAETIDYLSERINE DECARBOXYLASE PROENZYME-RELATED"/>
    <property type="match status" value="1"/>
</dbReference>
<keyword evidence="8" id="KW-0456">Lyase</keyword>
<keyword evidence="2" id="KW-0444">Lipid biosynthesis</keyword>
<sequence>MFLTFVVAQFKKKAAVFLSLILIGLIIFGVIFYRDPKRIIPTENDIIVSPADGKVISIDTVYQGEVPFTVKNGKRIYLPELKEYIDTDYTMISIFMGPFDVHVNRSPISGAVVDIIYIEGKYLPAFGDVLVENERNIIVIDGKIRTVTIQIAGTFARRINCYVDLDQALNIGDKIGMIRLGSQVVLIYPSKITTIVKVGDKVKAGESIIGEFELN</sequence>
<dbReference type="InterPro" id="IPR003817">
    <property type="entry name" value="PS_Dcarbxylase"/>
</dbReference>
<dbReference type="PANTHER" id="PTHR35809:SF1">
    <property type="entry name" value="ARCHAETIDYLSERINE DECARBOXYLASE PROENZYME-RELATED"/>
    <property type="match status" value="1"/>
</dbReference>
<dbReference type="AlphaFoldDB" id="A0A150JLE5"/>
<accession>A0A150JI76</accession>
<evidence type="ECO:0000313" key="14">
    <source>
        <dbReference type="Proteomes" id="UP000092420"/>
    </source>
</evidence>
<keyword evidence="11" id="KW-0812">Transmembrane</keyword>
<keyword evidence="11" id="KW-1133">Transmembrane helix</keyword>